<dbReference type="InterPro" id="IPR013057">
    <property type="entry name" value="AA_transpt_TM"/>
</dbReference>
<proteinExistence type="predicted"/>
<name>A0A8J6B510_9EUKA</name>
<evidence type="ECO:0000256" key="5">
    <source>
        <dbReference type="SAM" id="MobiDB-lite"/>
    </source>
</evidence>
<feature type="compositionally biased region" description="Low complexity" evidence="5">
    <location>
        <begin position="108"/>
        <end position="117"/>
    </location>
</feature>
<feature type="transmembrane region" description="Helical" evidence="6">
    <location>
        <begin position="521"/>
        <end position="540"/>
    </location>
</feature>
<evidence type="ECO:0000313" key="9">
    <source>
        <dbReference type="Proteomes" id="UP000717585"/>
    </source>
</evidence>
<dbReference type="PANTHER" id="PTHR16189">
    <property type="entry name" value="TRANSMEMBRANE PROTEIN 104-RELATED"/>
    <property type="match status" value="1"/>
</dbReference>
<evidence type="ECO:0000256" key="2">
    <source>
        <dbReference type="ARBA" id="ARBA00022692"/>
    </source>
</evidence>
<feature type="transmembrane region" description="Helical" evidence="6">
    <location>
        <begin position="356"/>
        <end position="375"/>
    </location>
</feature>
<evidence type="ECO:0000313" key="8">
    <source>
        <dbReference type="EMBL" id="KAG9393149.1"/>
    </source>
</evidence>
<feature type="transmembrane region" description="Helical" evidence="6">
    <location>
        <begin position="441"/>
        <end position="474"/>
    </location>
</feature>
<sequence length="610" mass="66764">MRFSMHGSKASTAFTYAFTINYILGAGILSIPAATAAGGIVLSVIFMLVASLLAAITAMWQVESSGRASELTRALPLEKHAHHQDLPPYPEVECHSAPPPVNDDATEDTTATTTKPDASVHSDAGSDEGHPAHTTEADTDTETETEQPLPELTRDNLSAEHGFISAPISRTHSEAMLLSTMSSPVTLSPATSDIEMAETAPPFHHIPFTIDACYEGNQLVKIFFGPVGERVYEVCLYLYLLSALWTYAGIFAASGSLAIPIPWVTVVGECDMYATDLPLKCTASYWLFLALFALVVVPMSCTEMKEQVVVQVALTLFRFFAIAVMLVTMGVAILRKPYDPAISRADFPYTVVHPPLFNWAGIGQVFSTTLFAQLFHHSTTPLMAMLHDKRDSKKVFFGAIGTTCVLYVLIGVVATLYFGDEVKGIVSLQWMDYTAERSSRVWYAVIISYLVILFPPIDLLSAFPLNGVTLGNNIAEAIPLKWRMPDKFLGKHHKVVRIACRLVAVVPPLIGAVFVRKATVVVQFGGLAAFLIMFFAPALVQLKSWWQVKKLLAREPHLAGEGSSEEVQRSLMTPYGSWYSFPPFPVIVIVVGSACFVFSCFLVIQETFFA</sequence>
<gene>
    <name evidence="8" type="ORF">J8273_3278</name>
</gene>
<dbReference type="OrthoDB" id="10254929at2759"/>
<keyword evidence="2 6" id="KW-0812">Transmembrane</keyword>
<evidence type="ECO:0000256" key="3">
    <source>
        <dbReference type="ARBA" id="ARBA00022989"/>
    </source>
</evidence>
<keyword evidence="3 6" id="KW-1133">Transmembrane helix</keyword>
<feature type="transmembrane region" description="Helical" evidence="6">
    <location>
        <begin position="308"/>
        <end position="334"/>
    </location>
</feature>
<feature type="transmembrane region" description="Helical" evidence="6">
    <location>
        <begin position="578"/>
        <end position="604"/>
    </location>
</feature>
<comment type="caution">
    <text evidence="8">The sequence shown here is derived from an EMBL/GenBank/DDBJ whole genome shotgun (WGS) entry which is preliminary data.</text>
</comment>
<feature type="domain" description="Amino acid transporter transmembrane" evidence="7">
    <location>
        <begin position="269"/>
        <end position="551"/>
    </location>
</feature>
<feature type="compositionally biased region" description="Basic and acidic residues" evidence="5">
    <location>
        <begin position="127"/>
        <end position="136"/>
    </location>
</feature>
<evidence type="ECO:0000256" key="1">
    <source>
        <dbReference type="ARBA" id="ARBA00004370"/>
    </source>
</evidence>
<feature type="region of interest" description="Disordered" evidence="5">
    <location>
        <begin position="84"/>
        <end position="156"/>
    </location>
</feature>
<feature type="transmembrane region" description="Helical" evidence="6">
    <location>
        <begin position="395"/>
        <end position="418"/>
    </location>
</feature>
<dbReference type="Gene3D" id="1.20.1740.10">
    <property type="entry name" value="Amino acid/polyamine transporter I"/>
    <property type="match status" value="1"/>
</dbReference>
<dbReference type="EMBL" id="JAHDYR010000025">
    <property type="protein sequence ID" value="KAG9393149.1"/>
    <property type="molecule type" value="Genomic_DNA"/>
</dbReference>
<dbReference type="Pfam" id="PF01490">
    <property type="entry name" value="Aa_trans"/>
    <property type="match status" value="1"/>
</dbReference>
<evidence type="ECO:0000256" key="4">
    <source>
        <dbReference type="ARBA" id="ARBA00023136"/>
    </source>
</evidence>
<keyword evidence="4 6" id="KW-0472">Membrane</keyword>
<accession>A0A8J6B510</accession>
<comment type="subcellular location">
    <subcellularLocation>
        <location evidence="1">Membrane</location>
    </subcellularLocation>
</comment>
<reference evidence="8" key="1">
    <citation type="submission" date="2021-05" db="EMBL/GenBank/DDBJ databases">
        <title>A free-living protist that lacks canonical eukaryotic 1 DNA replication and segregation systems.</title>
        <authorList>
            <person name="Salas-Leiva D.E."/>
            <person name="Tromer E.C."/>
            <person name="Curtis B.A."/>
            <person name="Jerlstrom-Hultqvist J."/>
            <person name="Kolisko M."/>
            <person name="Yi Z."/>
            <person name="Salas-Leiva J.S."/>
            <person name="Gallot-Lavallee L."/>
            <person name="Kops G.J.P.L."/>
            <person name="Archibald J.M."/>
            <person name="Simpson A.G.B."/>
            <person name="Roger A.J."/>
        </authorList>
    </citation>
    <scope>NUCLEOTIDE SEQUENCE</scope>
    <source>
        <strain evidence="8">BICM</strain>
    </source>
</reference>
<dbReference type="AlphaFoldDB" id="A0A8J6B510"/>
<evidence type="ECO:0000259" key="7">
    <source>
        <dbReference type="Pfam" id="PF01490"/>
    </source>
</evidence>
<feature type="transmembrane region" description="Helical" evidence="6">
    <location>
        <begin position="283"/>
        <end position="301"/>
    </location>
</feature>
<feature type="transmembrane region" description="Helical" evidence="6">
    <location>
        <begin position="236"/>
        <end position="263"/>
    </location>
</feature>
<dbReference type="PANTHER" id="PTHR16189:SF2">
    <property type="entry name" value="AMINO ACID TRANSPORTER TRANSMEMBRANE DOMAIN-CONTAINING PROTEIN"/>
    <property type="match status" value="1"/>
</dbReference>
<keyword evidence="9" id="KW-1185">Reference proteome</keyword>
<dbReference type="Proteomes" id="UP000717585">
    <property type="component" value="Unassembled WGS sequence"/>
</dbReference>
<feature type="transmembrane region" description="Helical" evidence="6">
    <location>
        <begin position="12"/>
        <end position="34"/>
    </location>
</feature>
<dbReference type="GO" id="GO:0016020">
    <property type="term" value="C:membrane"/>
    <property type="evidence" value="ECO:0007669"/>
    <property type="project" value="UniProtKB-SubCell"/>
</dbReference>
<protein>
    <submittedName>
        <fullName evidence="8">Amino acid transporter transmembrane</fullName>
    </submittedName>
</protein>
<organism evidence="8 9">
    <name type="scientific">Carpediemonas membranifera</name>
    <dbReference type="NCBI Taxonomy" id="201153"/>
    <lineage>
        <taxon>Eukaryota</taxon>
        <taxon>Metamonada</taxon>
        <taxon>Carpediemonas-like organisms</taxon>
        <taxon>Carpediemonas</taxon>
    </lineage>
</organism>
<feature type="transmembrane region" description="Helical" evidence="6">
    <location>
        <begin position="40"/>
        <end position="60"/>
    </location>
</feature>
<evidence type="ECO:0000256" key="6">
    <source>
        <dbReference type="SAM" id="Phobius"/>
    </source>
</evidence>